<dbReference type="EMBL" id="MPDP01000256">
    <property type="protein sequence ID" value="KAK1467738.1"/>
    <property type="molecule type" value="Genomic_DNA"/>
</dbReference>
<proteinExistence type="predicted"/>
<dbReference type="Proteomes" id="UP001239213">
    <property type="component" value="Unassembled WGS sequence"/>
</dbReference>
<reference evidence="1" key="1">
    <citation type="submission" date="2016-11" db="EMBL/GenBank/DDBJ databases">
        <title>The genome sequence of Colletotrichum cuscutae.</title>
        <authorList>
            <person name="Baroncelli R."/>
        </authorList>
    </citation>
    <scope>NUCLEOTIDE SEQUENCE</scope>
    <source>
        <strain evidence="1">IMI 304802</strain>
    </source>
</reference>
<sequence>MQPHTPGPLLEDMPLYSLMPTQLYSSYTPYIITFLHCIRTSDDQDLNLMRSSLEISERLSGLVESCKKQYELCRALYRIAEAYIKAKKGVACTTVPAETTITLPLQQPTSDSWPCFESNLEANPFPDLHVDDWNGSYMGQMSFTLENHLGKGSH</sequence>
<protein>
    <recommendedName>
        <fullName evidence="3">Fungal specific transcription factor</fullName>
    </recommendedName>
</protein>
<name>A0AAI9V4Y1_9PEZI</name>
<evidence type="ECO:0000313" key="1">
    <source>
        <dbReference type="EMBL" id="KAK1467738.1"/>
    </source>
</evidence>
<dbReference type="AlphaFoldDB" id="A0AAI9V4Y1"/>
<comment type="caution">
    <text evidence="1">The sequence shown here is derived from an EMBL/GenBank/DDBJ whole genome shotgun (WGS) entry which is preliminary data.</text>
</comment>
<organism evidence="1 2">
    <name type="scientific">Colletotrichum cuscutae</name>
    <dbReference type="NCBI Taxonomy" id="1209917"/>
    <lineage>
        <taxon>Eukaryota</taxon>
        <taxon>Fungi</taxon>
        <taxon>Dikarya</taxon>
        <taxon>Ascomycota</taxon>
        <taxon>Pezizomycotina</taxon>
        <taxon>Sordariomycetes</taxon>
        <taxon>Hypocreomycetidae</taxon>
        <taxon>Glomerellales</taxon>
        <taxon>Glomerellaceae</taxon>
        <taxon>Colletotrichum</taxon>
        <taxon>Colletotrichum acutatum species complex</taxon>
    </lineage>
</organism>
<accession>A0AAI9V4Y1</accession>
<gene>
    <name evidence="1" type="ORF">CCUS01_07005</name>
</gene>
<evidence type="ECO:0008006" key="3">
    <source>
        <dbReference type="Google" id="ProtNLM"/>
    </source>
</evidence>
<evidence type="ECO:0000313" key="2">
    <source>
        <dbReference type="Proteomes" id="UP001239213"/>
    </source>
</evidence>
<keyword evidence="2" id="KW-1185">Reference proteome</keyword>